<dbReference type="InterPro" id="IPR004370">
    <property type="entry name" value="4-OT-like_dom"/>
</dbReference>
<dbReference type="InterPro" id="IPR004184">
    <property type="entry name" value="PFL_dom"/>
</dbReference>
<dbReference type="Proteomes" id="UP001595891">
    <property type="component" value="Unassembled WGS sequence"/>
</dbReference>
<reference evidence="4" key="1">
    <citation type="journal article" date="2019" name="Int. J. Syst. Evol. Microbiol.">
        <title>The Global Catalogue of Microorganisms (GCM) 10K type strain sequencing project: providing services to taxonomists for standard genome sequencing and annotation.</title>
        <authorList>
            <consortium name="The Broad Institute Genomics Platform"/>
            <consortium name="The Broad Institute Genome Sequencing Center for Infectious Disease"/>
            <person name="Wu L."/>
            <person name="Ma J."/>
        </authorList>
    </citation>
    <scope>NUCLEOTIDE SEQUENCE [LARGE SCALE GENOMIC DNA]</scope>
    <source>
        <strain evidence="4">CCUG 49560</strain>
    </source>
</reference>
<dbReference type="PROSITE" id="PS51554">
    <property type="entry name" value="PFL"/>
    <property type="match status" value="1"/>
</dbReference>
<evidence type="ECO:0000256" key="1">
    <source>
        <dbReference type="ARBA" id="ARBA00023235"/>
    </source>
</evidence>
<organism evidence="3 4">
    <name type="scientific">Sphaerisporangium corydalis</name>
    <dbReference type="NCBI Taxonomy" id="1441875"/>
    <lineage>
        <taxon>Bacteria</taxon>
        <taxon>Bacillati</taxon>
        <taxon>Actinomycetota</taxon>
        <taxon>Actinomycetes</taxon>
        <taxon>Streptosporangiales</taxon>
        <taxon>Streptosporangiaceae</taxon>
        <taxon>Sphaerisporangium</taxon>
    </lineage>
</organism>
<accession>A0ABV9EDY4</accession>
<evidence type="ECO:0000313" key="3">
    <source>
        <dbReference type="EMBL" id="MFC4586535.1"/>
    </source>
</evidence>
<dbReference type="SUPFAM" id="SSF55331">
    <property type="entry name" value="Tautomerase/MIF"/>
    <property type="match status" value="1"/>
</dbReference>
<evidence type="ECO:0000313" key="4">
    <source>
        <dbReference type="Proteomes" id="UP001595891"/>
    </source>
</evidence>
<sequence>MPHVNIKHFPASLSEEQQRELVTALTSAVQEAFGCEERMISIALEPIAPDDWNGQVFVPEIVERKDLLRKTPNY</sequence>
<dbReference type="EMBL" id="JBHSFN010000005">
    <property type="protein sequence ID" value="MFC4586535.1"/>
    <property type="molecule type" value="Genomic_DNA"/>
</dbReference>
<dbReference type="Pfam" id="PF01361">
    <property type="entry name" value="Tautomerase"/>
    <property type="match status" value="1"/>
</dbReference>
<feature type="domain" description="PFL" evidence="2">
    <location>
        <begin position="1"/>
        <end position="74"/>
    </location>
</feature>
<name>A0ABV9EDY4_9ACTN</name>
<dbReference type="RefSeq" id="WP_262841462.1">
    <property type="nucleotide sequence ID" value="NZ_JANZYP010000005.1"/>
</dbReference>
<gene>
    <name evidence="3" type="ORF">ACFO8L_10650</name>
</gene>
<evidence type="ECO:0000259" key="2">
    <source>
        <dbReference type="PROSITE" id="PS51554"/>
    </source>
</evidence>
<protein>
    <submittedName>
        <fullName evidence="3">Tautomerase family protein</fullName>
    </submittedName>
</protein>
<keyword evidence="4" id="KW-1185">Reference proteome</keyword>
<dbReference type="Gene3D" id="3.30.429.10">
    <property type="entry name" value="Macrophage Migration Inhibitory Factor"/>
    <property type="match status" value="1"/>
</dbReference>
<dbReference type="InterPro" id="IPR014347">
    <property type="entry name" value="Tautomerase/MIF_sf"/>
</dbReference>
<keyword evidence="1" id="KW-0413">Isomerase</keyword>
<proteinExistence type="predicted"/>
<comment type="caution">
    <text evidence="3">The sequence shown here is derived from an EMBL/GenBank/DDBJ whole genome shotgun (WGS) entry which is preliminary data.</text>
</comment>